<protein>
    <submittedName>
        <fullName evidence="1">Uncharacterized protein</fullName>
    </submittedName>
</protein>
<organism evidence="1 2">
    <name type="scientific">Haloplanus rubicundus</name>
    <dbReference type="NCBI Taxonomy" id="1547898"/>
    <lineage>
        <taxon>Archaea</taxon>
        <taxon>Methanobacteriati</taxon>
        <taxon>Methanobacteriota</taxon>
        <taxon>Stenosarchaea group</taxon>
        <taxon>Halobacteria</taxon>
        <taxon>Halobacteriales</taxon>
        <taxon>Haloferacaceae</taxon>
        <taxon>Haloplanus</taxon>
    </lineage>
</organism>
<reference evidence="1 2" key="1">
    <citation type="submission" date="2018-07" db="EMBL/GenBank/DDBJ databases">
        <title>Genome sequences of Haloplanus sp. CBA1112.</title>
        <authorList>
            <person name="Kim Y.B."/>
            <person name="Roh S.W."/>
        </authorList>
    </citation>
    <scope>NUCLEOTIDE SEQUENCE [LARGE SCALE GENOMIC DNA]</scope>
    <source>
        <strain evidence="1 2">CBA1112</strain>
    </source>
</reference>
<dbReference type="InterPro" id="IPR058376">
    <property type="entry name" value="DUF8063"/>
</dbReference>
<dbReference type="KEGG" id="haq:DU484_01540"/>
<evidence type="ECO:0000313" key="1">
    <source>
        <dbReference type="EMBL" id="AXG08640.1"/>
    </source>
</evidence>
<name>A0A345E8W8_9EURY</name>
<proteinExistence type="predicted"/>
<dbReference type="Proteomes" id="UP000252985">
    <property type="component" value="Chromosome"/>
</dbReference>
<dbReference type="EMBL" id="CP031148">
    <property type="protein sequence ID" value="AXG08640.1"/>
    <property type="molecule type" value="Genomic_DNA"/>
</dbReference>
<dbReference type="Pfam" id="PF26259">
    <property type="entry name" value="DUF8063"/>
    <property type="match status" value="1"/>
</dbReference>
<accession>A0A345E8W8</accession>
<dbReference type="AlphaFoldDB" id="A0A345E8W8"/>
<evidence type="ECO:0000313" key="2">
    <source>
        <dbReference type="Proteomes" id="UP000252985"/>
    </source>
</evidence>
<sequence length="186" mass="19501">MILILSCIAPTAAPVVAQENTNATETPAPTTTATPSNSSAALVIDKTLQITEWSYRGGTFVITFHSDTYQSVSLTAVPESSSSGESSGTVNYRERFVQPNAETVVRIDVPKSDGRARVWIFSSRSAETGTVHYLEAGRSASLLSGPFDGSDVRDGAIGGASGVGFAVLYVVARAKLGADQRGERLA</sequence>
<gene>
    <name evidence="1" type="ORF">DU484_01540</name>
</gene>